<feature type="transmembrane region" description="Helical" evidence="1">
    <location>
        <begin position="80"/>
        <end position="104"/>
    </location>
</feature>
<keyword evidence="1" id="KW-0812">Transmembrane</keyword>
<keyword evidence="3" id="KW-1185">Reference proteome</keyword>
<keyword evidence="1" id="KW-1133">Transmembrane helix</keyword>
<sequence length="217" mass="23034">MRGARGWHALTAAVTIAALLLQLVLVVQGGRVLDDVQPPGLGLRLARLVAYFTIQSNILVAVATTLLARDPLRDGTGFRALRLAATTGIAVTGLVHFTLLRPLLDLHGADRLADKLLHLAVPLLAVAGWLAFGPRPRVDVPAVVVALAWPIAWLAVTLTVAALTGWVPYPFLDHRTEGWGSVAVACLGITALFAALIAGLRYADRRLPARPRQPAAV</sequence>
<protein>
    <recommendedName>
        <fullName evidence="4">FAR-17a/AIG1-like protein</fullName>
    </recommendedName>
</protein>
<evidence type="ECO:0000313" key="2">
    <source>
        <dbReference type="EMBL" id="GAA1525988.1"/>
    </source>
</evidence>
<feature type="transmembrane region" description="Helical" evidence="1">
    <location>
        <begin position="179"/>
        <end position="203"/>
    </location>
</feature>
<dbReference type="EMBL" id="BAAAOR010000024">
    <property type="protein sequence ID" value="GAA1525988.1"/>
    <property type="molecule type" value="Genomic_DNA"/>
</dbReference>
<feature type="transmembrane region" description="Helical" evidence="1">
    <location>
        <begin position="144"/>
        <end position="167"/>
    </location>
</feature>
<gene>
    <name evidence="2" type="ORF">GCM10009788_31960</name>
</gene>
<organism evidence="2 3">
    <name type="scientific">Nocardioides humi</name>
    <dbReference type="NCBI Taxonomy" id="449461"/>
    <lineage>
        <taxon>Bacteria</taxon>
        <taxon>Bacillati</taxon>
        <taxon>Actinomycetota</taxon>
        <taxon>Actinomycetes</taxon>
        <taxon>Propionibacteriales</taxon>
        <taxon>Nocardioidaceae</taxon>
        <taxon>Nocardioides</taxon>
    </lineage>
</organism>
<comment type="caution">
    <text evidence="2">The sequence shown here is derived from an EMBL/GenBank/DDBJ whole genome shotgun (WGS) entry which is preliminary data.</text>
</comment>
<feature type="transmembrane region" description="Helical" evidence="1">
    <location>
        <begin position="116"/>
        <end position="132"/>
    </location>
</feature>
<dbReference type="InterPro" id="IPR049713">
    <property type="entry name" value="Pr6Pr-like"/>
</dbReference>
<name>A0ABN2AV38_9ACTN</name>
<proteinExistence type="predicted"/>
<keyword evidence="1" id="KW-0472">Membrane</keyword>
<evidence type="ECO:0000256" key="1">
    <source>
        <dbReference type="SAM" id="Phobius"/>
    </source>
</evidence>
<dbReference type="Proteomes" id="UP001500842">
    <property type="component" value="Unassembled WGS sequence"/>
</dbReference>
<feature type="transmembrane region" description="Helical" evidence="1">
    <location>
        <begin position="45"/>
        <end position="68"/>
    </location>
</feature>
<dbReference type="RefSeq" id="WP_141003142.1">
    <property type="nucleotide sequence ID" value="NZ_BAAAOR010000024.1"/>
</dbReference>
<evidence type="ECO:0008006" key="4">
    <source>
        <dbReference type="Google" id="ProtNLM"/>
    </source>
</evidence>
<reference evidence="2 3" key="1">
    <citation type="journal article" date="2019" name="Int. J. Syst. Evol. Microbiol.">
        <title>The Global Catalogue of Microorganisms (GCM) 10K type strain sequencing project: providing services to taxonomists for standard genome sequencing and annotation.</title>
        <authorList>
            <consortium name="The Broad Institute Genomics Platform"/>
            <consortium name="The Broad Institute Genome Sequencing Center for Infectious Disease"/>
            <person name="Wu L."/>
            <person name="Ma J."/>
        </authorList>
    </citation>
    <scope>NUCLEOTIDE SEQUENCE [LARGE SCALE GENOMIC DNA]</scope>
    <source>
        <strain evidence="2 3">JCM 14942</strain>
    </source>
</reference>
<accession>A0ABN2AV38</accession>
<dbReference type="NCBIfam" id="NF038065">
    <property type="entry name" value="Pr6Pr"/>
    <property type="match status" value="1"/>
</dbReference>
<evidence type="ECO:0000313" key="3">
    <source>
        <dbReference type="Proteomes" id="UP001500842"/>
    </source>
</evidence>